<proteinExistence type="predicted"/>
<dbReference type="InterPro" id="IPR036005">
    <property type="entry name" value="Creatinase/aminopeptidase-like"/>
</dbReference>
<dbReference type="Gene3D" id="3.90.230.10">
    <property type="entry name" value="Creatinase/methionine aminopeptidase superfamily"/>
    <property type="match status" value="1"/>
</dbReference>
<dbReference type="Proteomes" id="UP000284178">
    <property type="component" value="Unassembled WGS sequence"/>
</dbReference>
<accession>A0A412G5Z3</accession>
<gene>
    <name evidence="2" type="ORF">DWY25_02770</name>
</gene>
<dbReference type="EMBL" id="QRUP01000002">
    <property type="protein sequence ID" value="RGR76409.1"/>
    <property type="molecule type" value="Genomic_DNA"/>
</dbReference>
<evidence type="ECO:0000313" key="3">
    <source>
        <dbReference type="Proteomes" id="UP000284178"/>
    </source>
</evidence>
<organism evidence="2 3">
    <name type="scientific">Holdemania filiformis</name>
    <dbReference type="NCBI Taxonomy" id="61171"/>
    <lineage>
        <taxon>Bacteria</taxon>
        <taxon>Bacillati</taxon>
        <taxon>Bacillota</taxon>
        <taxon>Erysipelotrichia</taxon>
        <taxon>Erysipelotrichales</taxon>
        <taxon>Erysipelotrichaceae</taxon>
        <taxon>Holdemania</taxon>
    </lineage>
</organism>
<dbReference type="InterPro" id="IPR000994">
    <property type="entry name" value="Pept_M24"/>
</dbReference>
<protein>
    <submittedName>
        <fullName evidence="2">M24 family metallopeptidase</fullName>
    </submittedName>
</protein>
<sequence>MQNLNRATMEYLMQNLSAGMSLVEVRNLCERFMLENGADSFWYYDVGAFVFSGEETTLSISGKDYTTADRRICENDLLTVDLSPQVQRIWGDYARTIVIEAGKVVVHPEDIRHPEWKRGLRMEDHLHHVLTEAATEAMTFEELYFFMNEEITKQGFVNLDYLGNLGHSIVQDKQDRIYIEKGNGTKLSDVKMFTFEPHICLPGSLYGFKQEDIYYFEKGKLKRL</sequence>
<evidence type="ECO:0000313" key="2">
    <source>
        <dbReference type="EMBL" id="RGR76409.1"/>
    </source>
</evidence>
<reference evidence="2 3" key="1">
    <citation type="submission" date="2018-08" db="EMBL/GenBank/DDBJ databases">
        <title>A genome reference for cultivated species of the human gut microbiota.</title>
        <authorList>
            <person name="Zou Y."/>
            <person name="Xue W."/>
            <person name="Luo G."/>
        </authorList>
    </citation>
    <scope>NUCLEOTIDE SEQUENCE [LARGE SCALE GENOMIC DNA]</scope>
    <source>
        <strain evidence="2 3">AF24-29</strain>
    </source>
</reference>
<keyword evidence="3" id="KW-1185">Reference proteome</keyword>
<evidence type="ECO:0000259" key="1">
    <source>
        <dbReference type="Pfam" id="PF00557"/>
    </source>
</evidence>
<dbReference type="CDD" id="cd01066">
    <property type="entry name" value="APP_MetAP"/>
    <property type="match status" value="1"/>
</dbReference>
<comment type="caution">
    <text evidence="2">The sequence shown here is derived from an EMBL/GenBank/DDBJ whole genome shotgun (WGS) entry which is preliminary data.</text>
</comment>
<dbReference type="InterPro" id="IPR050659">
    <property type="entry name" value="Peptidase_M24B"/>
</dbReference>
<dbReference type="PANTHER" id="PTHR46112">
    <property type="entry name" value="AMINOPEPTIDASE"/>
    <property type="match status" value="1"/>
</dbReference>
<dbReference type="Pfam" id="PF00557">
    <property type="entry name" value="Peptidase_M24"/>
    <property type="match status" value="1"/>
</dbReference>
<dbReference type="SUPFAM" id="SSF55920">
    <property type="entry name" value="Creatinase/aminopeptidase"/>
    <property type="match status" value="1"/>
</dbReference>
<dbReference type="PANTHER" id="PTHR46112:SF2">
    <property type="entry name" value="XAA-PRO AMINOPEPTIDASE P-RELATED"/>
    <property type="match status" value="1"/>
</dbReference>
<feature type="domain" description="Peptidase M24" evidence="1">
    <location>
        <begin position="3"/>
        <end position="215"/>
    </location>
</feature>
<dbReference type="AlphaFoldDB" id="A0A412G5Z3"/>
<name>A0A412G5Z3_9FIRM</name>